<accession>A0A0G1YQG2</accession>
<dbReference type="InterPro" id="IPR020456">
    <property type="entry name" value="Acylphosphatase"/>
</dbReference>
<evidence type="ECO:0000313" key="8">
    <source>
        <dbReference type="Proteomes" id="UP000034789"/>
    </source>
</evidence>
<dbReference type="PANTHER" id="PTHR47268:SF4">
    <property type="entry name" value="ACYLPHOSPHATASE"/>
    <property type="match status" value="1"/>
</dbReference>
<dbReference type="AlphaFoldDB" id="A0A0G1YQG2"/>
<evidence type="ECO:0000256" key="2">
    <source>
        <dbReference type="ARBA" id="ARBA00012150"/>
    </source>
</evidence>
<name>A0A0G1YQG2_9BACT</name>
<evidence type="ECO:0000256" key="3">
    <source>
        <dbReference type="ARBA" id="ARBA00047645"/>
    </source>
</evidence>
<dbReference type="Pfam" id="PF00708">
    <property type="entry name" value="Acylphosphatase"/>
    <property type="match status" value="1"/>
</dbReference>
<evidence type="ECO:0000313" key="7">
    <source>
        <dbReference type="EMBL" id="KKW45475.1"/>
    </source>
</evidence>
<feature type="domain" description="Acylphosphatase-like" evidence="6">
    <location>
        <begin position="5"/>
        <end position="92"/>
    </location>
</feature>
<dbReference type="PROSITE" id="PS51160">
    <property type="entry name" value="ACYLPHOSPHATASE_3"/>
    <property type="match status" value="1"/>
</dbReference>
<dbReference type="GO" id="GO:0003998">
    <property type="term" value="F:acylphosphatase activity"/>
    <property type="evidence" value="ECO:0007669"/>
    <property type="project" value="UniProtKB-EC"/>
</dbReference>
<dbReference type="Gene3D" id="3.30.70.100">
    <property type="match status" value="1"/>
</dbReference>
<dbReference type="EC" id="3.6.1.7" evidence="2 4"/>
<dbReference type="PANTHER" id="PTHR47268">
    <property type="entry name" value="ACYLPHOSPHATASE"/>
    <property type="match status" value="1"/>
</dbReference>
<comment type="similarity">
    <text evidence="1 5">Belongs to the acylphosphatase family.</text>
</comment>
<comment type="catalytic activity">
    <reaction evidence="3 4">
        <text>an acyl phosphate + H2O = a carboxylate + phosphate + H(+)</text>
        <dbReference type="Rhea" id="RHEA:14965"/>
        <dbReference type="ChEBI" id="CHEBI:15377"/>
        <dbReference type="ChEBI" id="CHEBI:15378"/>
        <dbReference type="ChEBI" id="CHEBI:29067"/>
        <dbReference type="ChEBI" id="CHEBI:43474"/>
        <dbReference type="ChEBI" id="CHEBI:59918"/>
        <dbReference type="EC" id="3.6.1.7"/>
    </reaction>
</comment>
<proteinExistence type="inferred from homology"/>
<protein>
    <recommendedName>
        <fullName evidence="2 4">acylphosphatase</fullName>
        <ecNumber evidence="2 4">3.6.1.7</ecNumber>
    </recommendedName>
</protein>
<evidence type="ECO:0000256" key="4">
    <source>
        <dbReference type="PROSITE-ProRule" id="PRU00520"/>
    </source>
</evidence>
<dbReference type="Proteomes" id="UP000034789">
    <property type="component" value="Unassembled WGS sequence"/>
</dbReference>
<dbReference type="EMBL" id="LCSD01000045">
    <property type="protein sequence ID" value="KKW45475.1"/>
    <property type="molecule type" value="Genomic_DNA"/>
</dbReference>
<organism evidence="7 8">
    <name type="scientific">Candidatus Kaiserbacteria bacterium GW2011_GWA2_58_9</name>
    <dbReference type="NCBI Taxonomy" id="1618672"/>
    <lineage>
        <taxon>Bacteria</taxon>
        <taxon>Candidatus Kaiseribacteriota</taxon>
    </lineage>
</organism>
<reference evidence="7 8" key="1">
    <citation type="journal article" date="2015" name="Nature">
        <title>rRNA introns, odd ribosomes, and small enigmatic genomes across a large radiation of phyla.</title>
        <authorList>
            <person name="Brown C.T."/>
            <person name="Hug L.A."/>
            <person name="Thomas B.C."/>
            <person name="Sharon I."/>
            <person name="Castelle C.J."/>
            <person name="Singh A."/>
            <person name="Wilkins M.J."/>
            <person name="Williams K.H."/>
            <person name="Banfield J.F."/>
        </authorList>
    </citation>
    <scope>NUCLEOTIDE SEQUENCE [LARGE SCALE GENOMIC DNA]</scope>
</reference>
<dbReference type="InterPro" id="IPR036046">
    <property type="entry name" value="Acylphosphatase-like_dom_sf"/>
</dbReference>
<dbReference type="InterPro" id="IPR001792">
    <property type="entry name" value="Acylphosphatase-like_dom"/>
</dbReference>
<feature type="active site" evidence="4">
    <location>
        <position position="38"/>
    </location>
</feature>
<comment type="caution">
    <text evidence="7">The sequence shown here is derived from an EMBL/GenBank/DDBJ whole genome shotgun (WGS) entry which is preliminary data.</text>
</comment>
<gene>
    <name evidence="7" type="ORF">UY98_C0045G0012</name>
</gene>
<evidence type="ECO:0000256" key="5">
    <source>
        <dbReference type="RuleBase" id="RU004168"/>
    </source>
</evidence>
<sequence>MEIEEIKCVVRGQVQGVFYRGFAAEHAQYLALTGYARNALDHTVEIVAQGPKDKLEKFIEHLRKGSLQARVSEVDVEWRKPAERFSSFDVVL</sequence>
<keyword evidence="4" id="KW-0378">Hydrolase</keyword>
<evidence type="ECO:0000256" key="1">
    <source>
        <dbReference type="ARBA" id="ARBA00005614"/>
    </source>
</evidence>
<feature type="active site" evidence="4">
    <location>
        <position position="20"/>
    </location>
</feature>
<evidence type="ECO:0000259" key="6">
    <source>
        <dbReference type="PROSITE" id="PS51160"/>
    </source>
</evidence>
<dbReference type="SUPFAM" id="SSF54975">
    <property type="entry name" value="Acylphosphatase/BLUF domain-like"/>
    <property type="match status" value="1"/>
</dbReference>